<proteinExistence type="predicted"/>
<keyword evidence="2" id="KW-1185">Reference proteome</keyword>
<name>A0ACC0Y842_9ROSI</name>
<protein>
    <submittedName>
        <fullName evidence="1">Uncharacterized protein</fullName>
    </submittedName>
</protein>
<accession>A0ACC0Y842</accession>
<comment type="caution">
    <text evidence="1">The sequence shown here is derived from an EMBL/GenBank/DDBJ whole genome shotgun (WGS) entry which is preliminary data.</text>
</comment>
<sequence>MGSEAQIIPSINLSGEALDLDGERYKVLCTEVREALENHGCFIAFYDKISKGLREDMFMGMMSLFDLPEETKKKYVNPRPYRSYLGKSKIIPLHESFGLDNEAGDKMAQEFTHLMWPEGNPSFCETLKSMSSKLVEMNNTITKMIFESVGMGKLYNSHVEDSTSVLRIMKYKVPPSNESAMGLVPHTDKDTLTILCQNEVQGLELLNTQGQWITLIIPDGAFVVMAGDGLKARADAWSNARFIAAKHKVMLSENRERYSFGLFAMPKEGATIQVPDELVDDDHPLLYQPFKFSDFFSYFVENISDDALELYAGV</sequence>
<dbReference type="EMBL" id="CM047743">
    <property type="protein sequence ID" value="KAJ0031461.1"/>
    <property type="molecule type" value="Genomic_DNA"/>
</dbReference>
<gene>
    <name evidence="1" type="ORF">Pint_12736</name>
</gene>
<reference evidence="2" key="1">
    <citation type="journal article" date="2023" name="G3 (Bethesda)">
        <title>Genome assembly and association tests identify interacting loci associated with vigor, precocity, and sex in interspecific pistachio rootstocks.</title>
        <authorList>
            <person name="Palmer W."/>
            <person name="Jacygrad E."/>
            <person name="Sagayaradj S."/>
            <person name="Cavanaugh K."/>
            <person name="Han R."/>
            <person name="Bertier L."/>
            <person name="Beede B."/>
            <person name="Kafkas S."/>
            <person name="Golino D."/>
            <person name="Preece J."/>
            <person name="Michelmore R."/>
        </authorList>
    </citation>
    <scope>NUCLEOTIDE SEQUENCE [LARGE SCALE GENOMIC DNA]</scope>
</reference>
<organism evidence="1 2">
    <name type="scientific">Pistacia integerrima</name>
    <dbReference type="NCBI Taxonomy" id="434235"/>
    <lineage>
        <taxon>Eukaryota</taxon>
        <taxon>Viridiplantae</taxon>
        <taxon>Streptophyta</taxon>
        <taxon>Embryophyta</taxon>
        <taxon>Tracheophyta</taxon>
        <taxon>Spermatophyta</taxon>
        <taxon>Magnoliopsida</taxon>
        <taxon>eudicotyledons</taxon>
        <taxon>Gunneridae</taxon>
        <taxon>Pentapetalae</taxon>
        <taxon>rosids</taxon>
        <taxon>malvids</taxon>
        <taxon>Sapindales</taxon>
        <taxon>Anacardiaceae</taxon>
        <taxon>Pistacia</taxon>
    </lineage>
</organism>
<evidence type="ECO:0000313" key="2">
    <source>
        <dbReference type="Proteomes" id="UP001163603"/>
    </source>
</evidence>
<evidence type="ECO:0000313" key="1">
    <source>
        <dbReference type="EMBL" id="KAJ0031461.1"/>
    </source>
</evidence>
<dbReference type="Proteomes" id="UP001163603">
    <property type="component" value="Chromosome 8"/>
</dbReference>